<dbReference type="Proteomes" id="UP001589788">
    <property type="component" value="Unassembled WGS sequence"/>
</dbReference>
<dbReference type="InterPro" id="IPR003594">
    <property type="entry name" value="HATPase_dom"/>
</dbReference>
<evidence type="ECO:0000313" key="3">
    <source>
        <dbReference type="Proteomes" id="UP001589788"/>
    </source>
</evidence>
<evidence type="ECO:0000313" key="2">
    <source>
        <dbReference type="EMBL" id="MFC0081705.1"/>
    </source>
</evidence>
<dbReference type="Pfam" id="PF13581">
    <property type="entry name" value="HATPase_c_2"/>
    <property type="match status" value="1"/>
</dbReference>
<feature type="domain" description="Histidine kinase/HSP90-like ATPase" evidence="1">
    <location>
        <begin position="22"/>
        <end position="65"/>
    </location>
</feature>
<proteinExistence type="predicted"/>
<keyword evidence="2" id="KW-0067">ATP-binding</keyword>
<reference evidence="2 3" key="1">
    <citation type="submission" date="2024-09" db="EMBL/GenBank/DDBJ databases">
        <authorList>
            <person name="Sun Q."/>
            <person name="Mori K."/>
        </authorList>
    </citation>
    <scope>NUCLEOTIDE SEQUENCE [LARGE SCALE GENOMIC DNA]</scope>
    <source>
        <strain evidence="2 3">JCM 15389</strain>
    </source>
</reference>
<name>A0ABV6C1Y7_9ACTN</name>
<keyword evidence="2" id="KW-0547">Nucleotide-binding</keyword>
<evidence type="ECO:0000259" key="1">
    <source>
        <dbReference type="Pfam" id="PF13581"/>
    </source>
</evidence>
<accession>A0ABV6C1Y7</accession>
<dbReference type="Gene3D" id="3.30.565.10">
    <property type="entry name" value="Histidine kinase-like ATPase, C-terminal domain"/>
    <property type="match status" value="1"/>
</dbReference>
<organism evidence="2 3">
    <name type="scientific">Aciditerrimonas ferrireducens</name>
    <dbReference type="NCBI Taxonomy" id="667306"/>
    <lineage>
        <taxon>Bacteria</taxon>
        <taxon>Bacillati</taxon>
        <taxon>Actinomycetota</taxon>
        <taxon>Acidimicrobiia</taxon>
        <taxon>Acidimicrobiales</taxon>
        <taxon>Acidimicrobiaceae</taxon>
        <taxon>Aciditerrimonas</taxon>
    </lineage>
</organism>
<dbReference type="EMBL" id="JBHLYQ010000044">
    <property type="protein sequence ID" value="MFC0081705.1"/>
    <property type="molecule type" value="Genomic_DNA"/>
</dbReference>
<gene>
    <name evidence="2" type="ORF">ACFFRE_06045</name>
</gene>
<sequence>MRGLASQPEPAGDPTDRVVLVLPPRPELLAVARLAAAAVASQAGLSLEEIEDLRLAVDELCSRFLPPAIAAPGDQPGGAPTAPPLRVELRFAPGWLEARCRLEGPPGLVGGPGSRRERVWGGEARALSDRILDALVDEHGADEGGGGAWLRLTHRSGPPS</sequence>
<comment type="caution">
    <text evidence="2">The sequence shown here is derived from an EMBL/GenBank/DDBJ whole genome shotgun (WGS) entry which is preliminary data.</text>
</comment>
<dbReference type="GO" id="GO:0005524">
    <property type="term" value="F:ATP binding"/>
    <property type="evidence" value="ECO:0007669"/>
    <property type="project" value="UniProtKB-KW"/>
</dbReference>
<keyword evidence="3" id="KW-1185">Reference proteome</keyword>
<dbReference type="RefSeq" id="WP_377788989.1">
    <property type="nucleotide sequence ID" value="NZ_JBHLYQ010000044.1"/>
</dbReference>
<protein>
    <submittedName>
        <fullName evidence="2">ATP-binding protein</fullName>
    </submittedName>
</protein>
<dbReference type="InterPro" id="IPR036890">
    <property type="entry name" value="HATPase_C_sf"/>
</dbReference>